<organism evidence="2 3">
    <name type="scientific">Bordetella trematum</name>
    <dbReference type="NCBI Taxonomy" id="123899"/>
    <lineage>
        <taxon>Bacteria</taxon>
        <taxon>Pseudomonadati</taxon>
        <taxon>Pseudomonadota</taxon>
        <taxon>Betaproteobacteria</taxon>
        <taxon>Burkholderiales</taxon>
        <taxon>Alcaligenaceae</taxon>
        <taxon>Bordetella</taxon>
    </lineage>
</organism>
<dbReference type="KEGG" id="btrm:SAMEA390648704074"/>
<accession>A0A157LJ14</accession>
<dbReference type="RefSeq" id="WP_033534468.1">
    <property type="nucleotide sequence ID" value="NZ_CP016340.1"/>
</dbReference>
<proteinExistence type="predicted"/>
<evidence type="ECO:0000313" key="3">
    <source>
        <dbReference type="Proteomes" id="UP000076825"/>
    </source>
</evidence>
<dbReference type="OrthoDB" id="9787933at2"/>
<feature type="domain" description="Dienelactone hydrolase" evidence="1">
    <location>
        <begin position="37"/>
        <end position="262"/>
    </location>
</feature>
<dbReference type="InterPro" id="IPR029058">
    <property type="entry name" value="AB_hydrolase_fold"/>
</dbReference>
<dbReference type="PANTHER" id="PTHR46623">
    <property type="entry name" value="CARBOXYMETHYLENEBUTENOLIDASE-RELATED"/>
    <property type="match status" value="1"/>
</dbReference>
<keyword evidence="2" id="KW-0378">Hydrolase</keyword>
<dbReference type="GeneID" id="56588711"/>
<evidence type="ECO:0000313" key="2">
    <source>
        <dbReference type="EMBL" id="SAI74144.1"/>
    </source>
</evidence>
<keyword evidence="3" id="KW-1185">Reference proteome</keyword>
<dbReference type="SUPFAM" id="SSF53474">
    <property type="entry name" value="alpha/beta-Hydrolases"/>
    <property type="match status" value="1"/>
</dbReference>
<dbReference type="STRING" id="123899.SAMEA3906487_04074"/>
<name>A0A157LJ14_9BORD</name>
<reference evidence="2 3" key="1">
    <citation type="submission" date="2016-04" db="EMBL/GenBank/DDBJ databases">
        <authorList>
            <consortium name="Pathogen Informatics"/>
        </authorList>
    </citation>
    <scope>NUCLEOTIDE SEQUENCE [LARGE SCALE GENOMIC DNA]</scope>
    <source>
        <strain evidence="2 3">H044680328</strain>
    </source>
</reference>
<dbReference type="Proteomes" id="UP000076825">
    <property type="component" value="Chromosome 1"/>
</dbReference>
<dbReference type="Pfam" id="PF01738">
    <property type="entry name" value="DLH"/>
    <property type="match status" value="1"/>
</dbReference>
<dbReference type="Gene3D" id="3.40.50.1820">
    <property type="entry name" value="alpha/beta hydrolase"/>
    <property type="match status" value="1"/>
</dbReference>
<sequence>MSFAAAAGTPASTTLHTDTEGLVHGEFALPVHDGTQDAYYAAPQGVQGAPVVLVVQEIFGLHEHIRDLCRRLAKAGYFAVSSNLYQRQGDASKYHDIPTLVAEIVSKVSDEQVYADLDAAVAWARAQGADVSRLGVTGFCWGGRATWMYAAHNPQVKAAVAWYGKLSSGHGPLIKAVPLDIAGQVHAPVLGLYGGQDSSIPLADVEAMQARLAEGNAAARASRFVVYPDAGHAFLADYRPSYVAADARDGWARMLEWFERYLKA</sequence>
<protein>
    <submittedName>
        <fullName evidence="2">Carboxymethylenebutenolidase</fullName>
        <ecNumber evidence="2">3.1.1.45</ecNumber>
    </submittedName>
</protein>
<dbReference type="EMBL" id="LT546645">
    <property type="protein sequence ID" value="SAI74144.1"/>
    <property type="molecule type" value="Genomic_DNA"/>
</dbReference>
<dbReference type="PANTHER" id="PTHR46623:SF6">
    <property type="entry name" value="ALPHA_BETA-HYDROLASES SUPERFAMILY PROTEIN"/>
    <property type="match status" value="1"/>
</dbReference>
<evidence type="ECO:0000259" key="1">
    <source>
        <dbReference type="Pfam" id="PF01738"/>
    </source>
</evidence>
<dbReference type="AlphaFoldDB" id="A0A157LJ14"/>
<dbReference type="PATRIC" id="fig|123899.6.peg.4072"/>
<dbReference type="GO" id="GO:0008806">
    <property type="term" value="F:carboxymethylenebutenolidase activity"/>
    <property type="evidence" value="ECO:0007669"/>
    <property type="project" value="UniProtKB-EC"/>
</dbReference>
<dbReference type="EC" id="3.1.1.45" evidence="2"/>
<dbReference type="InterPro" id="IPR051049">
    <property type="entry name" value="Dienelactone_hydrolase-like"/>
</dbReference>
<gene>
    <name evidence="2" type="primary">clcD</name>
    <name evidence="2" type="ORF">SAMEA3906487_04074</name>
</gene>
<dbReference type="eggNOG" id="COG0412">
    <property type="taxonomic scope" value="Bacteria"/>
</dbReference>
<dbReference type="InterPro" id="IPR002925">
    <property type="entry name" value="Dienelactn_hydro"/>
</dbReference>